<dbReference type="AlphaFoldDB" id="A0AAW8DC12"/>
<reference evidence="1 3" key="1">
    <citation type="submission" date="2023-07" db="EMBL/GenBank/DDBJ databases">
        <title>Sorghum-associated microbial communities from plants grown in Nebraska, USA.</title>
        <authorList>
            <person name="Schachtman D."/>
        </authorList>
    </citation>
    <scope>NUCLEOTIDE SEQUENCE</scope>
    <source>
        <strain evidence="1">DS1006</strain>
        <strain evidence="2 3">DS1016</strain>
    </source>
</reference>
<dbReference type="EMBL" id="JAUSTF010000001">
    <property type="protein sequence ID" value="MDQ0179313.1"/>
    <property type="molecule type" value="Genomic_DNA"/>
</dbReference>
<dbReference type="EMBL" id="JAUSRG010000002">
    <property type="protein sequence ID" value="MDP9904033.1"/>
    <property type="molecule type" value="Genomic_DNA"/>
</dbReference>
<dbReference type="Pfam" id="PF13397">
    <property type="entry name" value="RbpA"/>
    <property type="match status" value="1"/>
</dbReference>
<gene>
    <name evidence="1" type="ORF">J2S90_000979</name>
    <name evidence="2" type="ORF">J2S93_000720</name>
</gene>
<dbReference type="Proteomes" id="UP001242995">
    <property type="component" value="Unassembled WGS sequence"/>
</dbReference>
<keyword evidence="3" id="KW-1185">Reference proteome</keyword>
<dbReference type="InterPro" id="IPR025182">
    <property type="entry name" value="RNApol-bd_RbpA"/>
</dbReference>
<comment type="caution">
    <text evidence="1">The sequence shown here is derived from an EMBL/GenBank/DDBJ whole genome shotgun (WGS) entry which is preliminary data.</text>
</comment>
<sequence>MERADEEIFKSHLDYVKERRSSQDAEIVLAGALKRLRARGVLSDELLGDA</sequence>
<accession>A0AAW8DC12</accession>
<protein>
    <submittedName>
        <fullName evidence="1">Uncharacterized protein</fullName>
    </submittedName>
</protein>
<dbReference type="GO" id="GO:0045893">
    <property type="term" value="P:positive regulation of DNA-templated transcription"/>
    <property type="evidence" value="ECO:0007669"/>
    <property type="project" value="InterPro"/>
</dbReference>
<evidence type="ECO:0000313" key="4">
    <source>
        <dbReference type="Proteomes" id="UP001242995"/>
    </source>
</evidence>
<evidence type="ECO:0000313" key="3">
    <source>
        <dbReference type="Proteomes" id="UP001230951"/>
    </source>
</evidence>
<organism evidence="1 4">
    <name type="scientific">Arthrobacter bambusae</name>
    <dbReference type="NCBI Taxonomy" id="1338426"/>
    <lineage>
        <taxon>Bacteria</taxon>
        <taxon>Bacillati</taxon>
        <taxon>Actinomycetota</taxon>
        <taxon>Actinomycetes</taxon>
        <taxon>Micrococcales</taxon>
        <taxon>Micrococcaceae</taxon>
        <taxon>Arthrobacter</taxon>
    </lineage>
</organism>
<proteinExistence type="predicted"/>
<evidence type="ECO:0000313" key="2">
    <source>
        <dbReference type="EMBL" id="MDQ0179313.1"/>
    </source>
</evidence>
<name>A0AAW8DC12_9MICC</name>
<dbReference type="GO" id="GO:0001000">
    <property type="term" value="F:bacterial-type RNA polymerase core enzyme binding"/>
    <property type="evidence" value="ECO:0007669"/>
    <property type="project" value="InterPro"/>
</dbReference>
<dbReference type="Proteomes" id="UP001230951">
    <property type="component" value="Unassembled WGS sequence"/>
</dbReference>
<evidence type="ECO:0000313" key="1">
    <source>
        <dbReference type="EMBL" id="MDP9904033.1"/>
    </source>
</evidence>